<gene>
    <name evidence="1" type="ORF">AN396_09515</name>
</gene>
<accession>A0ACC8XA72</accession>
<evidence type="ECO:0000313" key="2">
    <source>
        <dbReference type="Proteomes" id="UP000188605"/>
    </source>
</evidence>
<organism evidence="1 2">
    <name type="scientific">Candidatus Epulonipiscium fishelsonii</name>
    <dbReference type="NCBI Taxonomy" id="77094"/>
    <lineage>
        <taxon>Bacteria</taxon>
        <taxon>Bacillati</taxon>
        <taxon>Bacillota</taxon>
        <taxon>Clostridia</taxon>
        <taxon>Lachnospirales</taxon>
        <taxon>Lachnospiraceae</taxon>
        <taxon>Candidatus Epulonipiscium</taxon>
    </lineage>
</organism>
<proteinExistence type="predicted"/>
<protein>
    <submittedName>
        <fullName evidence="1">Uncharacterized protein</fullName>
    </submittedName>
</protein>
<dbReference type="EMBL" id="LJDB01000073">
    <property type="protein sequence ID" value="ONI39100.1"/>
    <property type="molecule type" value="Genomic_DNA"/>
</dbReference>
<sequence length="199" mass="23073">MSKYSSVLVSQCFWFVEVKKIINLLNDGATWEEIQVLVYEENLLALAKMSRIKSIYRYLKNRISTLDKSMLQLFDHSDLQTQKIINLIAIAKENRLFFEFLYEVYSDKANIKYIDLIPADVSIFFRAKAEQDEVVANWNETTLSRLNRGYRNFMTDAGLLTVVNKSFTITPPILDIELEAYLIDNGEAHVIKALTGEER</sequence>
<comment type="caution">
    <text evidence="1">The sequence shown here is derived from an EMBL/GenBank/DDBJ whole genome shotgun (WGS) entry which is preliminary data.</text>
</comment>
<keyword evidence="2" id="KW-1185">Reference proteome</keyword>
<name>A0ACC8XA72_9FIRM</name>
<reference evidence="1" key="1">
    <citation type="submission" date="2016-08" db="EMBL/GenBank/DDBJ databases">
        <authorList>
            <person name="Ngugi D.K."/>
            <person name="Miyake S."/>
            <person name="Stingl U."/>
        </authorList>
    </citation>
    <scope>NUCLEOTIDE SEQUENCE</scope>
    <source>
        <strain evidence="1">SCG-B11WGA-EpuloA1</strain>
    </source>
</reference>
<dbReference type="Proteomes" id="UP000188605">
    <property type="component" value="Unassembled WGS sequence"/>
</dbReference>
<evidence type="ECO:0000313" key="1">
    <source>
        <dbReference type="EMBL" id="ONI39100.1"/>
    </source>
</evidence>